<feature type="signal peptide" evidence="3">
    <location>
        <begin position="1"/>
        <end position="22"/>
    </location>
</feature>
<feature type="domain" description="Thyroglobulin type-1" evidence="4">
    <location>
        <begin position="185"/>
        <end position="258"/>
    </location>
</feature>
<keyword evidence="1 2" id="KW-1015">Disulfide bond</keyword>
<feature type="chain" id="PRO_5047012468" description="Thyroglobulin type-1 domain-containing protein" evidence="3">
    <location>
        <begin position="23"/>
        <end position="419"/>
    </location>
</feature>
<name>A0ABR3H2W7_LOXSC</name>
<dbReference type="Gene3D" id="4.10.800.10">
    <property type="entry name" value="Thyroglobulin type-1"/>
    <property type="match status" value="2"/>
</dbReference>
<comment type="caution">
    <text evidence="2">Lacks conserved residue(s) required for the propagation of feature annotation.</text>
</comment>
<sequence>MAKLYKLYYFVVLLLCFVESLCDVLCEPGFCSEFRQETGCGRTAPECRINNATHHGLTLASPTICNCCEFCLPTFNEGDHCSRGGPGLGTTIGRCGHGLTCVAEAGGNFCRRMTTPCHRAQDDFDRRHLTGNTGALEERPECDGKGKYGVVACVPTQTCFCQSETGERIFGEAPYLGPQTKQNMHCRCSRLHEEIKRNLGPGLRKPVVGPRCTPDGNFFPIQCLDRTCHCVDTATGVVRQGSGTTVNLDKRPMTDLVCYDASLDPYPEQHRGQPPFNYTTTCIKGIQDRVDLIEQSRDEGFNVDFYSTVTGCLPDWTQTRIAVRNRTRICVDDRGKQIGNYQAAPNTPEFNNMDCKCAHTTSIMGSSSETPVCCANGNFRRIQCRRGMCRCVDSDGRQEGLERADVTRLSCFTQNWRTC</sequence>
<keyword evidence="3" id="KW-0732">Signal</keyword>
<gene>
    <name evidence="5" type="ORF">ABMA27_010985</name>
</gene>
<dbReference type="Pfam" id="PF00086">
    <property type="entry name" value="Thyroglobulin_1"/>
    <property type="match status" value="2"/>
</dbReference>
<dbReference type="InterPro" id="IPR000716">
    <property type="entry name" value="Thyroglobulin_1"/>
</dbReference>
<evidence type="ECO:0000256" key="2">
    <source>
        <dbReference type="PROSITE-ProRule" id="PRU00500"/>
    </source>
</evidence>
<evidence type="ECO:0000259" key="4">
    <source>
        <dbReference type="PROSITE" id="PS51162"/>
    </source>
</evidence>
<keyword evidence="6" id="KW-1185">Reference proteome</keyword>
<evidence type="ECO:0000256" key="3">
    <source>
        <dbReference type="SAM" id="SignalP"/>
    </source>
</evidence>
<protein>
    <recommendedName>
        <fullName evidence="4">Thyroglobulin type-1 domain-containing protein</fullName>
    </recommendedName>
</protein>
<accession>A0ABR3H2W7</accession>
<dbReference type="SMART" id="SM00211">
    <property type="entry name" value="TY"/>
    <property type="match status" value="2"/>
</dbReference>
<dbReference type="Proteomes" id="UP001549920">
    <property type="component" value="Unassembled WGS sequence"/>
</dbReference>
<feature type="disulfide bond" evidence="2">
    <location>
        <begin position="391"/>
        <end position="411"/>
    </location>
</feature>
<dbReference type="SUPFAM" id="SSF57610">
    <property type="entry name" value="Thyroglobulin type-1 domain"/>
    <property type="match status" value="3"/>
</dbReference>
<evidence type="ECO:0000256" key="1">
    <source>
        <dbReference type="ARBA" id="ARBA00023157"/>
    </source>
</evidence>
<dbReference type="InterPro" id="IPR036857">
    <property type="entry name" value="Thyroglobulin_1_sf"/>
</dbReference>
<organism evidence="5 6">
    <name type="scientific">Loxostege sticticalis</name>
    <name type="common">Beet webworm moth</name>
    <dbReference type="NCBI Taxonomy" id="481309"/>
    <lineage>
        <taxon>Eukaryota</taxon>
        <taxon>Metazoa</taxon>
        <taxon>Ecdysozoa</taxon>
        <taxon>Arthropoda</taxon>
        <taxon>Hexapoda</taxon>
        <taxon>Insecta</taxon>
        <taxon>Pterygota</taxon>
        <taxon>Neoptera</taxon>
        <taxon>Endopterygota</taxon>
        <taxon>Lepidoptera</taxon>
        <taxon>Glossata</taxon>
        <taxon>Ditrysia</taxon>
        <taxon>Pyraloidea</taxon>
        <taxon>Crambidae</taxon>
        <taxon>Pyraustinae</taxon>
        <taxon>Loxostege</taxon>
    </lineage>
</organism>
<evidence type="ECO:0000313" key="5">
    <source>
        <dbReference type="EMBL" id="KAL0859157.1"/>
    </source>
</evidence>
<dbReference type="PROSITE" id="PS51162">
    <property type="entry name" value="THYROGLOBULIN_1_2"/>
    <property type="match status" value="2"/>
</dbReference>
<reference evidence="5 6" key="1">
    <citation type="submission" date="2024-06" db="EMBL/GenBank/DDBJ databases">
        <title>A chromosome-level genome assembly of beet webworm, Loxostege sticticalis.</title>
        <authorList>
            <person name="Zhang Y."/>
        </authorList>
    </citation>
    <scope>NUCLEOTIDE SEQUENCE [LARGE SCALE GENOMIC DNA]</scope>
    <source>
        <strain evidence="5">AQ026</strain>
        <tissue evidence="5">Whole body</tissue>
    </source>
</reference>
<feature type="domain" description="Thyroglobulin type-1" evidence="4">
    <location>
        <begin position="354"/>
        <end position="411"/>
    </location>
</feature>
<proteinExistence type="predicted"/>
<dbReference type="EMBL" id="JBEUOH010000028">
    <property type="protein sequence ID" value="KAL0859157.1"/>
    <property type="molecule type" value="Genomic_DNA"/>
</dbReference>
<comment type="caution">
    <text evidence="5">The sequence shown here is derived from an EMBL/GenBank/DDBJ whole genome shotgun (WGS) entry which is preliminary data.</text>
</comment>
<evidence type="ECO:0000313" key="6">
    <source>
        <dbReference type="Proteomes" id="UP001549920"/>
    </source>
</evidence>